<accession>A0A8S1LEQ1</accession>
<evidence type="ECO:0000313" key="2">
    <source>
        <dbReference type="EMBL" id="CAD8065339.1"/>
    </source>
</evidence>
<gene>
    <name evidence="2" type="ORF">PPRIM_AZ9-3.1.T0370221</name>
</gene>
<comment type="caution">
    <text evidence="2">The sequence shown here is derived from an EMBL/GenBank/DDBJ whole genome shotgun (WGS) entry which is preliminary data.</text>
</comment>
<keyword evidence="3" id="KW-1185">Reference proteome</keyword>
<organism evidence="2 3">
    <name type="scientific">Paramecium primaurelia</name>
    <dbReference type="NCBI Taxonomy" id="5886"/>
    <lineage>
        <taxon>Eukaryota</taxon>
        <taxon>Sar</taxon>
        <taxon>Alveolata</taxon>
        <taxon>Ciliophora</taxon>
        <taxon>Intramacronucleata</taxon>
        <taxon>Oligohymenophorea</taxon>
        <taxon>Peniculida</taxon>
        <taxon>Parameciidae</taxon>
        <taxon>Paramecium</taxon>
    </lineage>
</organism>
<feature type="region of interest" description="Disordered" evidence="1">
    <location>
        <begin position="269"/>
        <end position="296"/>
    </location>
</feature>
<sequence length="296" mass="34177">MKKQTKGEPDLLIESMQKLIDHMNDSKQHQEEIFQSLTPTDVQKILTNFEDKNQIMRKTSAAFLCELVFDNPTVQKGFCEISNILPMDGKICVNKIPQSLLSQSKNLPEIFETIKNAQIPFDNDLNYPLCWYFENQRDKVWKKGVKFIKFEKSNNGAKNRIEKFIDPQLHLFGFIIANKKDIQSQDEIKKATIQTRQQQSVSTYESNVKRIPNVQKMRPNSGQSPIQSVSPLIKRQRVMNASVDYDTSGTKSSLGKTMIETEQLQTINEIDRPKSKLETKKSTTNNNISNIQKRFK</sequence>
<proteinExistence type="predicted"/>
<protein>
    <submittedName>
        <fullName evidence="2">Uncharacterized protein</fullName>
    </submittedName>
</protein>
<evidence type="ECO:0000256" key="1">
    <source>
        <dbReference type="SAM" id="MobiDB-lite"/>
    </source>
</evidence>
<reference evidence="2" key="1">
    <citation type="submission" date="2021-01" db="EMBL/GenBank/DDBJ databases">
        <authorList>
            <consortium name="Genoscope - CEA"/>
            <person name="William W."/>
        </authorList>
    </citation>
    <scope>NUCLEOTIDE SEQUENCE</scope>
</reference>
<dbReference type="OMA" id="DKNQLMR"/>
<feature type="compositionally biased region" description="Low complexity" evidence="1">
    <location>
        <begin position="282"/>
        <end position="296"/>
    </location>
</feature>
<name>A0A8S1LEQ1_PARPR</name>
<feature type="compositionally biased region" description="Basic and acidic residues" evidence="1">
    <location>
        <begin position="269"/>
        <end position="281"/>
    </location>
</feature>
<dbReference type="EMBL" id="CAJJDM010000036">
    <property type="protein sequence ID" value="CAD8065339.1"/>
    <property type="molecule type" value="Genomic_DNA"/>
</dbReference>
<evidence type="ECO:0000313" key="3">
    <source>
        <dbReference type="Proteomes" id="UP000688137"/>
    </source>
</evidence>
<dbReference type="Proteomes" id="UP000688137">
    <property type="component" value="Unassembled WGS sequence"/>
</dbReference>
<dbReference type="AlphaFoldDB" id="A0A8S1LEQ1"/>